<dbReference type="NCBIfam" id="TIGR00045">
    <property type="entry name" value="glycerate kinase"/>
    <property type="match status" value="1"/>
</dbReference>
<proteinExistence type="inferred from homology"/>
<keyword evidence="6" id="KW-1185">Reference proteome</keyword>
<protein>
    <submittedName>
        <fullName evidence="5">Glycerate kinase</fullName>
    </submittedName>
</protein>
<evidence type="ECO:0000256" key="2">
    <source>
        <dbReference type="ARBA" id="ARBA00022679"/>
    </source>
</evidence>
<reference evidence="5 6" key="1">
    <citation type="submission" date="2017-05" db="EMBL/GenBank/DDBJ databases">
        <title>Biotechnological potential of actinobacteria isolated from South African environments.</title>
        <authorList>
            <person name="Le Roes-Hill M."/>
            <person name="Prins A."/>
            <person name="Durrell K.A."/>
        </authorList>
    </citation>
    <scope>NUCLEOTIDE SEQUENCE [LARGE SCALE GENOMIC DNA]</scope>
    <source>
        <strain evidence="5">BS2</strain>
    </source>
</reference>
<evidence type="ECO:0000313" key="5">
    <source>
        <dbReference type="EMBL" id="OUC80314.1"/>
    </source>
</evidence>
<keyword evidence="3 4" id="KW-0418">Kinase</keyword>
<dbReference type="PIRSF" id="PIRSF006078">
    <property type="entry name" value="GlxK"/>
    <property type="match status" value="1"/>
</dbReference>
<dbReference type="SUPFAM" id="SSF110738">
    <property type="entry name" value="Glycerate kinase I"/>
    <property type="match status" value="1"/>
</dbReference>
<keyword evidence="2 4" id="KW-0808">Transferase</keyword>
<evidence type="ECO:0000313" key="6">
    <source>
        <dbReference type="Proteomes" id="UP000194632"/>
    </source>
</evidence>
<dbReference type="InterPro" id="IPR036129">
    <property type="entry name" value="Glycerate_kinase_sf"/>
</dbReference>
<comment type="caution">
    <text evidence="5">The sequence shown here is derived from an EMBL/GenBank/DDBJ whole genome shotgun (WGS) entry which is preliminary data.</text>
</comment>
<dbReference type="InterPro" id="IPR018193">
    <property type="entry name" value="Glyc_kinase_flavodox-like_fold"/>
</dbReference>
<dbReference type="EMBL" id="NGFO01000003">
    <property type="protein sequence ID" value="OUC80314.1"/>
    <property type="molecule type" value="Genomic_DNA"/>
</dbReference>
<evidence type="ECO:0000256" key="1">
    <source>
        <dbReference type="ARBA" id="ARBA00006284"/>
    </source>
</evidence>
<sequence>MHALIAPDKFKGSLTARQVADGLAEGMRVPGVEITTLPLADGGDGSVDAAVSAGLRHERVRVAAALGDVHTASYAHNASTAVVEIANTCGLSTLPAGHKDPLRASSLGAGQVLRAALRHRTPRVVLALGGSASSDAGVGLLSALGVTFRDDAGHILTPDAASLPHIARIEGRPLPELDDVELLIAGDVTNPLTGPDGAAHVYGPQKGADAATVQWLDTAVTEFVDVLSHNGFPAAPAIAARAGAGAAGGAGFAAMLLGGRMVSGADFFLDLLDFDTHRAAADLVITGEGRIDRQTAHGKLLSALAARAHPTPVVAVAGRNDLPRREWARAGFTAVHALADLTSSDTAADPVLTTQLLTQVGRDIAREHGRSAGIPADTERPRSG</sequence>
<dbReference type="GO" id="GO:0031388">
    <property type="term" value="P:organic acid phosphorylation"/>
    <property type="evidence" value="ECO:0007669"/>
    <property type="project" value="UniProtKB-UniRule"/>
</dbReference>
<dbReference type="Proteomes" id="UP000194632">
    <property type="component" value="Unassembled WGS sequence"/>
</dbReference>
<dbReference type="Gene3D" id="3.40.50.10350">
    <property type="entry name" value="Glycerate kinase, domain 1"/>
    <property type="match status" value="1"/>
</dbReference>
<dbReference type="Pfam" id="PF02595">
    <property type="entry name" value="Gly_kinase"/>
    <property type="match status" value="1"/>
</dbReference>
<dbReference type="RefSeq" id="WP_086534007.1">
    <property type="nucleotide sequence ID" value="NZ_NGFO01000003.1"/>
</dbReference>
<dbReference type="PANTHER" id="PTHR21599">
    <property type="entry name" value="GLYCERATE KINASE"/>
    <property type="match status" value="1"/>
</dbReference>
<dbReference type="OrthoDB" id="9774290at2"/>
<dbReference type="InterPro" id="IPR018197">
    <property type="entry name" value="Glycerate_kinase_RE-like"/>
</dbReference>
<dbReference type="AlphaFoldDB" id="A0A243QF83"/>
<evidence type="ECO:0000256" key="4">
    <source>
        <dbReference type="PIRNR" id="PIRNR006078"/>
    </source>
</evidence>
<dbReference type="PANTHER" id="PTHR21599:SF0">
    <property type="entry name" value="GLYCERATE KINASE"/>
    <property type="match status" value="1"/>
</dbReference>
<dbReference type="GO" id="GO:0008887">
    <property type="term" value="F:glycerate kinase activity"/>
    <property type="evidence" value="ECO:0007669"/>
    <property type="project" value="UniProtKB-UniRule"/>
</dbReference>
<comment type="similarity">
    <text evidence="1 4">Belongs to the glycerate kinase type-1 family.</text>
</comment>
<name>A0A243QF83_9ACTN</name>
<dbReference type="InterPro" id="IPR004381">
    <property type="entry name" value="Glycerate_kinase"/>
</dbReference>
<gene>
    <name evidence="5" type="ORF">CA982_03725</name>
</gene>
<accession>A0A243QF83</accession>
<evidence type="ECO:0000256" key="3">
    <source>
        <dbReference type="ARBA" id="ARBA00022777"/>
    </source>
</evidence>
<dbReference type="Gene3D" id="3.90.1510.10">
    <property type="entry name" value="Glycerate kinase, domain 2"/>
    <property type="match status" value="1"/>
</dbReference>
<dbReference type="STRING" id="417102.CA982_03725"/>
<organism evidence="5 6">
    <name type="scientific">Gordonia lacunae</name>
    <dbReference type="NCBI Taxonomy" id="417102"/>
    <lineage>
        <taxon>Bacteria</taxon>
        <taxon>Bacillati</taxon>
        <taxon>Actinomycetota</taxon>
        <taxon>Actinomycetes</taxon>
        <taxon>Mycobacteriales</taxon>
        <taxon>Gordoniaceae</taxon>
        <taxon>Gordonia</taxon>
    </lineage>
</organism>